<dbReference type="CDD" id="cd00223">
    <property type="entry name" value="TOPRIM_TopoIIB_SPO"/>
    <property type="match status" value="1"/>
</dbReference>
<comment type="caution">
    <text evidence="15">The sequence shown here is derived from an EMBL/GenBank/DDBJ whole genome shotgun (WGS) entry which is preliminary data.</text>
</comment>
<keyword evidence="10 13" id="KW-0238">DNA-binding</keyword>
<dbReference type="Gene3D" id="3.30.70.100">
    <property type="match status" value="1"/>
</dbReference>
<evidence type="ECO:0000256" key="8">
    <source>
        <dbReference type="ARBA" id="ARBA00022842"/>
    </source>
</evidence>
<dbReference type="GO" id="GO:0009626">
    <property type="term" value="P:plant-type hypersensitive response"/>
    <property type="evidence" value="ECO:0007669"/>
    <property type="project" value="UniProtKB-KW"/>
</dbReference>
<dbReference type="PRINTS" id="PR01551">
    <property type="entry name" value="SPO11HOMOLOG"/>
</dbReference>
<protein>
    <recommendedName>
        <fullName evidence="6">DNA topoisomerase (ATP-hydrolyzing)</fullName>
        <ecNumber evidence="6">5.6.2.2</ecNumber>
    </recommendedName>
</protein>
<dbReference type="PRINTS" id="PR01550">
    <property type="entry name" value="TOP6AFAMILY"/>
</dbReference>
<evidence type="ECO:0000256" key="2">
    <source>
        <dbReference type="ARBA" id="ARBA00001946"/>
    </source>
</evidence>
<keyword evidence="16" id="KW-1185">Reference proteome</keyword>
<dbReference type="GO" id="GO:0000228">
    <property type="term" value="C:nuclear chromosome"/>
    <property type="evidence" value="ECO:0007669"/>
    <property type="project" value="TreeGrafter"/>
</dbReference>
<dbReference type="InterPro" id="IPR013049">
    <property type="entry name" value="Spo11/TopoVI_A_N"/>
</dbReference>
<dbReference type="GO" id="GO:0046872">
    <property type="term" value="F:metal ion binding"/>
    <property type="evidence" value="ECO:0007669"/>
    <property type="project" value="UniProtKB-KW"/>
</dbReference>
<dbReference type="InterPro" id="IPR036163">
    <property type="entry name" value="HMA_dom_sf"/>
</dbReference>
<dbReference type="GO" id="GO:0003677">
    <property type="term" value="F:DNA binding"/>
    <property type="evidence" value="ECO:0007669"/>
    <property type="project" value="UniProtKB-UniRule"/>
</dbReference>
<dbReference type="GO" id="GO:0005524">
    <property type="term" value="F:ATP binding"/>
    <property type="evidence" value="ECO:0007669"/>
    <property type="project" value="InterPro"/>
</dbReference>
<evidence type="ECO:0000256" key="9">
    <source>
        <dbReference type="ARBA" id="ARBA00023029"/>
    </source>
</evidence>
<dbReference type="PANTHER" id="PTHR10848:SF3">
    <property type="entry name" value="MEIOTIC RECOMBINATION PROTEIN SPO11-1"/>
    <property type="match status" value="1"/>
</dbReference>
<evidence type="ECO:0000256" key="6">
    <source>
        <dbReference type="ARBA" id="ARBA00012895"/>
    </source>
</evidence>
<evidence type="ECO:0000256" key="4">
    <source>
        <dbReference type="ARBA" id="ARBA00004170"/>
    </source>
</evidence>
<dbReference type="GO" id="GO:0016020">
    <property type="term" value="C:membrane"/>
    <property type="evidence" value="ECO:0007669"/>
    <property type="project" value="UniProtKB-SubCell"/>
</dbReference>
<evidence type="ECO:0000259" key="14">
    <source>
        <dbReference type="PROSITE" id="PS50846"/>
    </source>
</evidence>
<evidence type="ECO:0000256" key="1">
    <source>
        <dbReference type="ARBA" id="ARBA00000185"/>
    </source>
</evidence>
<reference evidence="16" key="1">
    <citation type="journal article" date="2023" name="Proc. Natl. Acad. Sci. U.S.A.">
        <title>Genomic and structural basis for evolution of tropane alkaloid biosynthesis.</title>
        <authorList>
            <person name="Wanga Y.-J."/>
            <person name="Taina T."/>
            <person name="Yua J.-Y."/>
            <person name="Lia J."/>
            <person name="Xua B."/>
            <person name="Chenc J."/>
            <person name="D'Auriad J.C."/>
            <person name="Huanga J.-P."/>
            <person name="Huanga S.-X."/>
        </authorList>
    </citation>
    <scope>NUCLEOTIDE SEQUENCE [LARGE SCALE GENOMIC DNA]</scope>
    <source>
        <strain evidence="16">cv. KIB-2019</strain>
    </source>
</reference>
<dbReference type="GO" id="GO:0003918">
    <property type="term" value="F:DNA topoisomerase type II (double strand cut, ATP-hydrolyzing) activity"/>
    <property type="evidence" value="ECO:0007669"/>
    <property type="project" value="UniProtKB-UniRule"/>
</dbReference>
<dbReference type="Pfam" id="PF04406">
    <property type="entry name" value="TP6A_N"/>
    <property type="match status" value="1"/>
</dbReference>
<evidence type="ECO:0000256" key="7">
    <source>
        <dbReference type="ARBA" id="ARBA00022723"/>
    </source>
</evidence>
<comment type="cofactor">
    <cofactor evidence="2">
        <name>Mg(2+)</name>
        <dbReference type="ChEBI" id="CHEBI:18420"/>
    </cofactor>
</comment>
<evidence type="ECO:0000256" key="3">
    <source>
        <dbReference type="ARBA" id="ARBA00004123"/>
    </source>
</evidence>
<dbReference type="EMBL" id="JAJAGQ010000014">
    <property type="protein sequence ID" value="KAJ8542838.1"/>
    <property type="molecule type" value="Genomic_DNA"/>
</dbReference>
<dbReference type="AlphaFoldDB" id="A0A9Q1R4X2"/>
<feature type="active site" description="O-(5'-phospho-DNA)-tyrosine intermediate" evidence="13">
    <location>
        <position position="103"/>
    </location>
</feature>
<dbReference type="EC" id="5.6.2.2" evidence="6"/>
<comment type="subcellular location">
    <subcellularLocation>
        <location evidence="4">Membrane</location>
        <topology evidence="4">Peripheral membrane protein</topology>
    </subcellularLocation>
    <subcellularLocation>
        <location evidence="3">Nucleus</location>
    </subcellularLocation>
</comment>
<keyword evidence="11 13" id="KW-0413">Isomerase</keyword>
<dbReference type="OrthoDB" id="5377392at2759"/>
<dbReference type="Proteomes" id="UP001152561">
    <property type="component" value="Unassembled WGS sequence"/>
</dbReference>
<comment type="catalytic activity">
    <reaction evidence="1 13">
        <text>ATP-dependent breakage, passage and rejoining of double-stranded DNA.</text>
        <dbReference type="EC" id="5.6.2.2"/>
    </reaction>
</comment>
<keyword evidence="7" id="KW-0479">Metal-binding</keyword>
<evidence type="ECO:0000313" key="15">
    <source>
        <dbReference type="EMBL" id="KAJ8542838.1"/>
    </source>
</evidence>
<evidence type="ECO:0000256" key="10">
    <source>
        <dbReference type="ARBA" id="ARBA00023125"/>
    </source>
</evidence>
<dbReference type="SUPFAM" id="SSF56726">
    <property type="entry name" value="DNA topoisomerase IV, alpha subunit"/>
    <property type="match status" value="1"/>
</dbReference>
<evidence type="ECO:0000313" key="16">
    <source>
        <dbReference type="Proteomes" id="UP001152561"/>
    </source>
</evidence>
<dbReference type="GO" id="GO:0042138">
    <property type="term" value="P:meiotic DNA double-strand break formation"/>
    <property type="evidence" value="ECO:0007669"/>
    <property type="project" value="InterPro"/>
</dbReference>
<dbReference type="InterPro" id="IPR013048">
    <property type="entry name" value="Meiotic_Spo11"/>
</dbReference>
<dbReference type="InterPro" id="IPR002815">
    <property type="entry name" value="Spo11/TopoVI_A"/>
</dbReference>
<sequence length="546" mass="62067">MEGKRLNTQPLTLLRKIKGFTRSIVEDLARGRAPLIYINRFRNYCNDTSGNCSCSSGLSTGKEAISLRRECHARRLDVLLRVLLIVQQLLQENRHGSKRDIYYMHPTVFKEQSVVDRAINDICILLQCSRHNLNVVSVGNGLVMGWLRYVESGRKIDCINNPNTAYPIPVHVEEVDDIISVAQYVLVVEKESVFQRLANDQFCKRNRCIVITGRGYPDVPTRRFLRLLIDKLHLPVYCLVDCDPYGFDILTTYKFGSLQMAYDATFLRVSEIQWLGVFVQDCDNYSIPQQCLLPLTADDKRKVEAMLPRCYLQREVPKWRSELELLLHKGVKFEIEALSVHSLTFLSHEYLPSKIHNGGSFDSMEPFAELGCILKVDVHCDACKMKMVDVLSSICGVYSVTIDSEDGTAKISGEVDPNLLLRALSRSGLGNHAEVQWVRLKHPMLSNSHMADGYGSYNHGYGSYNHGYGSYNHGHGYHNSYGRGRGHGYSSIGSPFRQRSSLPEYSYGYDGHHNYQYPFRGIGADSYATNYYSGALPPPRPYNYYM</sequence>
<dbReference type="Pfam" id="PF00403">
    <property type="entry name" value="HMA"/>
    <property type="match status" value="1"/>
</dbReference>
<dbReference type="InterPro" id="IPR006121">
    <property type="entry name" value="HMA_dom"/>
</dbReference>
<dbReference type="Pfam" id="PF21180">
    <property type="entry name" value="TOP6A-Spo11_Toprim"/>
    <property type="match status" value="1"/>
</dbReference>
<dbReference type="CDD" id="cd00371">
    <property type="entry name" value="HMA"/>
    <property type="match status" value="1"/>
</dbReference>
<dbReference type="InterPro" id="IPR036078">
    <property type="entry name" value="Spo11/TopoVI_A_sf"/>
</dbReference>
<name>A0A9Q1R4X2_9SOLA</name>
<comment type="similarity">
    <text evidence="5 13">Belongs to the TOP6A family.</text>
</comment>
<dbReference type="SUPFAM" id="SSF55008">
    <property type="entry name" value="HMA, heavy metal-associated domain"/>
    <property type="match status" value="1"/>
</dbReference>
<dbReference type="GO" id="GO:0007131">
    <property type="term" value="P:reciprocal meiotic recombination"/>
    <property type="evidence" value="ECO:0007669"/>
    <property type="project" value="TreeGrafter"/>
</dbReference>
<dbReference type="PANTHER" id="PTHR10848">
    <property type="entry name" value="MEIOTIC RECOMBINATION PROTEIN SPO11"/>
    <property type="match status" value="1"/>
</dbReference>
<evidence type="ECO:0000256" key="12">
    <source>
        <dbReference type="ARBA" id="ARBA00023242"/>
    </source>
</evidence>
<evidence type="ECO:0000256" key="11">
    <source>
        <dbReference type="ARBA" id="ARBA00023235"/>
    </source>
</evidence>
<keyword evidence="12" id="KW-0539">Nucleus</keyword>
<dbReference type="InterPro" id="IPR034136">
    <property type="entry name" value="TOPRIM_Topo6A/Spo11"/>
</dbReference>
<organism evidence="15 16">
    <name type="scientific">Anisodus acutangulus</name>
    <dbReference type="NCBI Taxonomy" id="402998"/>
    <lineage>
        <taxon>Eukaryota</taxon>
        <taxon>Viridiplantae</taxon>
        <taxon>Streptophyta</taxon>
        <taxon>Embryophyta</taxon>
        <taxon>Tracheophyta</taxon>
        <taxon>Spermatophyta</taxon>
        <taxon>Magnoliopsida</taxon>
        <taxon>eudicotyledons</taxon>
        <taxon>Gunneridae</taxon>
        <taxon>Pentapetalae</taxon>
        <taxon>asterids</taxon>
        <taxon>lamiids</taxon>
        <taxon>Solanales</taxon>
        <taxon>Solanaceae</taxon>
        <taxon>Solanoideae</taxon>
        <taxon>Hyoscyameae</taxon>
        <taxon>Anisodus</taxon>
    </lineage>
</organism>
<dbReference type="PROSITE" id="PS50846">
    <property type="entry name" value="HMA_2"/>
    <property type="match status" value="1"/>
</dbReference>
<evidence type="ECO:0000256" key="13">
    <source>
        <dbReference type="PROSITE-ProRule" id="PRU01385"/>
    </source>
</evidence>
<proteinExistence type="inferred from homology"/>
<accession>A0A9Q1R4X2</accession>
<dbReference type="GO" id="GO:0000706">
    <property type="term" value="P:meiotic DNA double-strand break processing"/>
    <property type="evidence" value="ECO:0007669"/>
    <property type="project" value="TreeGrafter"/>
</dbReference>
<keyword evidence="9 13" id="KW-0799">Topoisomerase</keyword>
<gene>
    <name evidence="15" type="ORF">K7X08_005361</name>
</gene>
<feature type="domain" description="HMA" evidence="14">
    <location>
        <begin position="369"/>
        <end position="432"/>
    </location>
</feature>
<evidence type="ECO:0000256" key="5">
    <source>
        <dbReference type="ARBA" id="ARBA00006559"/>
    </source>
</evidence>
<dbReference type="FunFam" id="3.40.1360.10:FF:000003">
    <property type="entry name" value="DNA topoisomerase 6 subunit A"/>
    <property type="match status" value="1"/>
</dbReference>
<dbReference type="Gene3D" id="1.10.10.10">
    <property type="entry name" value="Winged helix-like DNA-binding domain superfamily/Winged helix DNA-binding domain"/>
    <property type="match status" value="1"/>
</dbReference>
<dbReference type="InterPro" id="IPR036388">
    <property type="entry name" value="WH-like_DNA-bd_sf"/>
</dbReference>
<keyword evidence="8" id="KW-0460">Magnesium</keyword>
<dbReference type="PROSITE" id="PS52041">
    <property type="entry name" value="TOPO_IIB"/>
    <property type="match status" value="1"/>
</dbReference>
<dbReference type="Gene3D" id="3.40.1360.10">
    <property type="match status" value="1"/>
</dbReference>